<dbReference type="OrthoDB" id="5317514at2759"/>
<gene>
    <name evidence="1" type="ORF">CALMAC_LOCUS13054</name>
</gene>
<evidence type="ECO:0000313" key="1">
    <source>
        <dbReference type="EMBL" id="VEN53152.1"/>
    </source>
</evidence>
<proteinExistence type="predicted"/>
<dbReference type="AlphaFoldDB" id="A0A653CZ55"/>
<protein>
    <submittedName>
        <fullName evidence="1">Uncharacterized protein</fullName>
    </submittedName>
</protein>
<evidence type="ECO:0000313" key="2">
    <source>
        <dbReference type="Proteomes" id="UP000410492"/>
    </source>
</evidence>
<sequence length="59" mass="7253">MKMYLMRQLLKIITIYNVRFRSTNIEACCHNFSTPRVRKNVKTPYKKNFIQSCKYYIKQ</sequence>
<dbReference type="EMBL" id="CAACVG010009400">
    <property type="protein sequence ID" value="VEN53152.1"/>
    <property type="molecule type" value="Genomic_DNA"/>
</dbReference>
<accession>A0A653CZ55</accession>
<organism evidence="1 2">
    <name type="scientific">Callosobruchus maculatus</name>
    <name type="common">Southern cowpea weevil</name>
    <name type="synonym">Pulse bruchid</name>
    <dbReference type="NCBI Taxonomy" id="64391"/>
    <lineage>
        <taxon>Eukaryota</taxon>
        <taxon>Metazoa</taxon>
        <taxon>Ecdysozoa</taxon>
        <taxon>Arthropoda</taxon>
        <taxon>Hexapoda</taxon>
        <taxon>Insecta</taxon>
        <taxon>Pterygota</taxon>
        <taxon>Neoptera</taxon>
        <taxon>Endopterygota</taxon>
        <taxon>Coleoptera</taxon>
        <taxon>Polyphaga</taxon>
        <taxon>Cucujiformia</taxon>
        <taxon>Chrysomeloidea</taxon>
        <taxon>Chrysomelidae</taxon>
        <taxon>Bruchinae</taxon>
        <taxon>Bruchini</taxon>
        <taxon>Callosobruchus</taxon>
    </lineage>
</organism>
<dbReference type="Proteomes" id="UP000410492">
    <property type="component" value="Unassembled WGS sequence"/>
</dbReference>
<keyword evidence="2" id="KW-1185">Reference proteome</keyword>
<reference evidence="1 2" key="1">
    <citation type="submission" date="2019-01" db="EMBL/GenBank/DDBJ databases">
        <authorList>
            <person name="Sayadi A."/>
        </authorList>
    </citation>
    <scope>NUCLEOTIDE SEQUENCE [LARGE SCALE GENOMIC DNA]</scope>
</reference>
<name>A0A653CZ55_CALMS</name>